<geneLocation type="plasmid" evidence="3 5">
    <name>unnamed2</name>
</geneLocation>
<name>A0ABY6ZBJ2_9BACL</name>
<dbReference type="EMBL" id="CP104066">
    <property type="protein sequence ID" value="WAH39551.1"/>
    <property type="molecule type" value="Genomic_DNA"/>
</dbReference>
<keyword evidence="1" id="KW-0472">Membrane</keyword>
<dbReference type="Proteomes" id="UP001164803">
    <property type="component" value="Plasmid unnamed2"/>
</dbReference>
<keyword evidence="1" id="KW-0812">Transmembrane</keyword>
<dbReference type="InterPro" id="IPR050570">
    <property type="entry name" value="Cell_wall_metabolism_enzyme"/>
</dbReference>
<accession>A0ABY6ZBJ2</accession>
<keyword evidence="5" id="KW-1185">Reference proteome</keyword>
<keyword evidence="1" id="KW-1133">Transmembrane helix</keyword>
<evidence type="ECO:0000313" key="4">
    <source>
        <dbReference type="EMBL" id="WAH39551.1"/>
    </source>
</evidence>
<reference evidence="3" key="1">
    <citation type="submission" date="2022-08" db="EMBL/GenBank/DDBJ databases">
        <title>Alicyclobacillus dauci DSM2870, complete genome.</title>
        <authorList>
            <person name="Wang Q."/>
            <person name="Cai R."/>
            <person name="Wang Z."/>
        </authorList>
    </citation>
    <scope>NUCLEOTIDE SEQUENCE</scope>
    <source>
        <strain evidence="3">DSM 28700</strain>
        <plasmid evidence="3">unnamed2</plasmid>
    </source>
</reference>
<evidence type="ECO:0000256" key="1">
    <source>
        <dbReference type="SAM" id="Phobius"/>
    </source>
</evidence>
<feature type="transmembrane region" description="Helical" evidence="1">
    <location>
        <begin position="171"/>
        <end position="190"/>
    </location>
</feature>
<feature type="transmembrane region" description="Helical" evidence="1">
    <location>
        <begin position="196"/>
        <end position="213"/>
    </location>
</feature>
<protein>
    <submittedName>
        <fullName evidence="3">M23 family metallopeptidase</fullName>
    </submittedName>
</protein>
<proteinExistence type="predicted"/>
<feature type="domain" description="M23ase beta-sheet core" evidence="2">
    <location>
        <begin position="21"/>
        <end position="118"/>
    </location>
</feature>
<dbReference type="Gene3D" id="2.70.70.10">
    <property type="entry name" value="Glucose Permease (Domain IIA)"/>
    <property type="match status" value="1"/>
</dbReference>
<organism evidence="3 5">
    <name type="scientific">Alicyclobacillus dauci</name>
    <dbReference type="NCBI Taxonomy" id="1475485"/>
    <lineage>
        <taxon>Bacteria</taxon>
        <taxon>Bacillati</taxon>
        <taxon>Bacillota</taxon>
        <taxon>Bacilli</taxon>
        <taxon>Bacillales</taxon>
        <taxon>Alicyclobacillaceae</taxon>
        <taxon>Alicyclobacillus</taxon>
    </lineage>
</organism>
<keyword evidence="3" id="KW-0614">Plasmid</keyword>
<dbReference type="RefSeq" id="WP_268047135.1">
    <property type="nucleotide sequence ID" value="NZ_CP104066.1"/>
</dbReference>
<dbReference type="Pfam" id="PF01551">
    <property type="entry name" value="Peptidase_M23"/>
    <property type="match status" value="1"/>
</dbReference>
<evidence type="ECO:0000313" key="5">
    <source>
        <dbReference type="Proteomes" id="UP001164803"/>
    </source>
</evidence>
<gene>
    <name evidence="4" type="ORF">NZD86_23990</name>
    <name evidence="3" type="ORF">NZD86_24290</name>
</gene>
<sequence length="214" mass="23451">MKWPWQVTTTFGAVDSSHAASHSGVDLALPMDTPVQSITSGVVEKITHEGSQGFGNAVWLKEPDGYRIVFGHLDKVKAYAGERIHKGDVIGLSGDTGYSTGPHLHIGVMAPNGKWVDPDNYFSPWHNWFHLSSNRVKNSEDEFVVGHVEHWIGEIVKGLARDFGEWALHQIAPIALVICAVSLLGVIAGMVRPRRWAFYSGLIATIAYHAGWAS</sequence>
<dbReference type="InterPro" id="IPR016047">
    <property type="entry name" value="M23ase_b-sheet_dom"/>
</dbReference>
<dbReference type="PANTHER" id="PTHR21666:SF270">
    <property type="entry name" value="MUREIN HYDROLASE ACTIVATOR ENVC"/>
    <property type="match status" value="1"/>
</dbReference>
<dbReference type="InterPro" id="IPR011055">
    <property type="entry name" value="Dup_hybrid_motif"/>
</dbReference>
<dbReference type="PANTHER" id="PTHR21666">
    <property type="entry name" value="PEPTIDASE-RELATED"/>
    <property type="match status" value="1"/>
</dbReference>
<dbReference type="EMBL" id="CP104066">
    <property type="protein sequence ID" value="WAH39491.1"/>
    <property type="molecule type" value="Genomic_DNA"/>
</dbReference>
<evidence type="ECO:0000259" key="2">
    <source>
        <dbReference type="Pfam" id="PF01551"/>
    </source>
</evidence>
<dbReference type="CDD" id="cd12797">
    <property type="entry name" value="M23_peptidase"/>
    <property type="match status" value="1"/>
</dbReference>
<evidence type="ECO:0000313" key="3">
    <source>
        <dbReference type="EMBL" id="WAH39491.1"/>
    </source>
</evidence>
<dbReference type="SUPFAM" id="SSF51261">
    <property type="entry name" value="Duplicated hybrid motif"/>
    <property type="match status" value="1"/>
</dbReference>